<dbReference type="Gene3D" id="3.90.180.10">
    <property type="entry name" value="Medium-chain alcohol dehydrogenases, catalytic domain"/>
    <property type="match status" value="1"/>
</dbReference>
<dbReference type="InterPro" id="IPR036291">
    <property type="entry name" value="NAD(P)-bd_dom_sf"/>
</dbReference>
<dbReference type="Pfam" id="PF08240">
    <property type="entry name" value="ADH_N"/>
    <property type="match status" value="1"/>
</dbReference>
<dbReference type="PANTHER" id="PTHR11695:SF294">
    <property type="entry name" value="RETICULON-4-INTERACTING PROTEIN 1, MITOCHONDRIAL"/>
    <property type="match status" value="1"/>
</dbReference>
<dbReference type="SUPFAM" id="SSF50129">
    <property type="entry name" value="GroES-like"/>
    <property type="match status" value="1"/>
</dbReference>
<protein>
    <submittedName>
        <fullName evidence="2">2-methylene-furan-3-one reductase</fullName>
    </submittedName>
</protein>
<feature type="domain" description="Enoyl reductase (ER)" evidence="1">
    <location>
        <begin position="18"/>
        <end position="385"/>
    </location>
</feature>
<dbReference type="Proteomes" id="UP000295083">
    <property type="component" value="Unassembled WGS sequence"/>
</dbReference>
<accession>A0A4R8PMX7</accession>
<keyword evidence="3" id="KW-1185">Reference proteome</keyword>
<evidence type="ECO:0000259" key="1">
    <source>
        <dbReference type="SMART" id="SM00829"/>
    </source>
</evidence>
<dbReference type="GO" id="GO:0016491">
    <property type="term" value="F:oxidoreductase activity"/>
    <property type="evidence" value="ECO:0007669"/>
    <property type="project" value="InterPro"/>
</dbReference>
<dbReference type="EMBL" id="QAPG01010712">
    <property type="protein sequence ID" value="TDZ13371.1"/>
    <property type="molecule type" value="Genomic_DNA"/>
</dbReference>
<reference evidence="2 3" key="1">
    <citation type="submission" date="2018-11" db="EMBL/GenBank/DDBJ databases">
        <title>Genome sequence and assembly of Colletotrichum spinosum.</title>
        <authorList>
            <person name="Gan P."/>
            <person name="Shirasu K."/>
        </authorList>
    </citation>
    <scope>NUCLEOTIDE SEQUENCE [LARGE SCALE GENOMIC DNA]</scope>
    <source>
        <strain evidence="2 3">CBS 515.97</strain>
    </source>
</reference>
<name>A0A4R8PMX7_9PEZI</name>
<gene>
    <name evidence="2" type="primary">EO</name>
    <name evidence="2" type="ORF">C8035_v004380</name>
</gene>
<evidence type="ECO:0000313" key="2">
    <source>
        <dbReference type="EMBL" id="TDZ13371.1"/>
    </source>
</evidence>
<dbReference type="SMART" id="SM00829">
    <property type="entry name" value="PKS_ER"/>
    <property type="match status" value="1"/>
</dbReference>
<dbReference type="CDD" id="cd05289">
    <property type="entry name" value="MDR_like_2"/>
    <property type="match status" value="1"/>
</dbReference>
<proteinExistence type="predicted"/>
<dbReference type="Gene3D" id="3.40.50.720">
    <property type="entry name" value="NAD(P)-binding Rossmann-like Domain"/>
    <property type="match status" value="1"/>
</dbReference>
<dbReference type="InterPro" id="IPR013154">
    <property type="entry name" value="ADH-like_N"/>
</dbReference>
<comment type="caution">
    <text evidence="2">The sequence shown here is derived from an EMBL/GenBank/DDBJ whole genome shotgun (WGS) entry which is preliminary data.</text>
</comment>
<dbReference type="InterPro" id="IPR011032">
    <property type="entry name" value="GroES-like_sf"/>
</dbReference>
<dbReference type="InterPro" id="IPR050700">
    <property type="entry name" value="YIM1/Zinc_Alcohol_DH_Fams"/>
</dbReference>
<evidence type="ECO:0000313" key="3">
    <source>
        <dbReference type="Proteomes" id="UP000295083"/>
    </source>
</evidence>
<dbReference type="SUPFAM" id="SSF51735">
    <property type="entry name" value="NAD(P)-binding Rossmann-fold domains"/>
    <property type="match status" value="1"/>
</dbReference>
<dbReference type="InterPro" id="IPR020843">
    <property type="entry name" value="ER"/>
</dbReference>
<dbReference type="PANTHER" id="PTHR11695">
    <property type="entry name" value="ALCOHOL DEHYDROGENASE RELATED"/>
    <property type="match status" value="1"/>
</dbReference>
<organism evidence="2 3">
    <name type="scientific">Colletotrichum spinosum</name>
    <dbReference type="NCBI Taxonomy" id="1347390"/>
    <lineage>
        <taxon>Eukaryota</taxon>
        <taxon>Fungi</taxon>
        <taxon>Dikarya</taxon>
        <taxon>Ascomycota</taxon>
        <taxon>Pezizomycotina</taxon>
        <taxon>Sordariomycetes</taxon>
        <taxon>Hypocreomycetidae</taxon>
        <taxon>Glomerellales</taxon>
        <taxon>Glomerellaceae</taxon>
        <taxon>Colletotrichum</taxon>
        <taxon>Colletotrichum orbiculare species complex</taxon>
    </lineage>
</organism>
<dbReference type="AlphaFoldDB" id="A0A4R8PMX7"/>
<sequence length="390" mass="42148">MVDLPLTMRSLVAPKYCKPSGFEVVEMPLPTITNPTDVIVRVHAGAIMKGDCIRAAGTPIITPRNATYLSQALSGQLNRTPTNIETRFPLKFGVEGAGVVAAVGPGVRNFKVGDAVYGQGFTRPAFRNPDPGFCSEYAVLQERLLLAKPPQLSFEEAAALPGYTVSAYQVIKRGLELMGEESLEGKTVYIPAALSGNGFSAIQVAKNVFGAARIISTVSTPKMGLVEEYLPGVVDQLVDYTTTRIADVVPRGSVDFMITTQPGTMGPGIPLLKPRTGVLMSLVSIPRSSLLRDIMGSDAVPFWLGWLLDLFQLWYAFRLRGTNIKYEMVSGNPEIREDLEKAGETIATGKVKAVFRTVDLSDIDAVRKECEKVDALKGGIGRLVVRVKGK</sequence>